<dbReference type="GO" id="GO:0009099">
    <property type="term" value="P:L-valine biosynthetic process"/>
    <property type="evidence" value="ECO:0007669"/>
    <property type="project" value="TreeGrafter"/>
</dbReference>
<feature type="domain" description="Thiamine pyrophosphate enzyme central" evidence="5">
    <location>
        <begin position="195"/>
        <end position="300"/>
    </location>
</feature>
<dbReference type="Pfam" id="PF00205">
    <property type="entry name" value="TPP_enzyme_M"/>
    <property type="match status" value="1"/>
</dbReference>
<gene>
    <name evidence="8" type="ORF">H0A72_19225</name>
</gene>
<dbReference type="SUPFAM" id="SSF52518">
    <property type="entry name" value="Thiamin diphosphate-binding fold (THDP-binding)"/>
    <property type="match status" value="2"/>
</dbReference>
<organism evidence="8 9">
    <name type="scientific">Parapusillimonas granuli</name>
    <dbReference type="NCBI Taxonomy" id="380911"/>
    <lineage>
        <taxon>Bacteria</taxon>
        <taxon>Pseudomonadati</taxon>
        <taxon>Pseudomonadota</taxon>
        <taxon>Betaproteobacteria</taxon>
        <taxon>Burkholderiales</taxon>
        <taxon>Alcaligenaceae</taxon>
        <taxon>Parapusillimonas</taxon>
    </lineage>
</organism>
<sequence length="556" mass="57728">MTAPPRGADLLARALRRAGVETVFSLSGNHVMPVYDALYTEKLGLVHTRHEGAAVHMADAHARLTGRVAVALVTGGPGHANAVSALYTAYMSESPVVLLSGHAPLNQLGRGAFQEMDQVAMARPVVKQAWAASDPAAIAQDFARACRLALSGRPGPVHLSLPTDVLEAPAAGAALPDAAEFQARPMPLSGDAAHDLLARLRQARRPLILAGPQGLTDSGRRAVQRLQDACGMPVIATESPRGGNDPALGAFAPLLAQADCVLLLGKRLDFTLGFGKAPAFADGCVFLQADADEDEFRRSTEAVGDRLRARARSDFHSAAAALADAAAVGGSRRMEADWPERVRSGIAYRPEAWRQAVAATAAGAADAAKPAPLHPAALCAAVQPLLDSHPDAVLVVDGGEFGQWAQACLHAPHRVINGAAGAIGAALPMAIGAKHVYPDAPVVALMGDGTFGFHCAELDTALRCRAPILCVVGNDARWNAEYQIQLRSYGAGRAIGCELLPSRYDRVAAAFGGHGEHVDKAADLPAALARAAQSGLPACVNVALDGLPAPVVRRPS</sequence>
<evidence type="ECO:0000313" key="8">
    <source>
        <dbReference type="EMBL" id="NYT51449.1"/>
    </source>
</evidence>
<dbReference type="GO" id="GO:0003984">
    <property type="term" value="F:acetolactate synthase activity"/>
    <property type="evidence" value="ECO:0007669"/>
    <property type="project" value="TreeGrafter"/>
</dbReference>
<dbReference type="Gene3D" id="3.40.50.970">
    <property type="match status" value="2"/>
</dbReference>
<dbReference type="InterPro" id="IPR029035">
    <property type="entry name" value="DHS-like_NAD/FAD-binding_dom"/>
</dbReference>
<feature type="domain" description="Thiamine pyrophosphate enzyme N-terminal TPP-binding" evidence="7">
    <location>
        <begin position="6"/>
        <end position="121"/>
    </location>
</feature>
<dbReference type="CDD" id="cd02004">
    <property type="entry name" value="TPP_BZL_OCoD_HPCL"/>
    <property type="match status" value="1"/>
</dbReference>
<dbReference type="InterPro" id="IPR045229">
    <property type="entry name" value="TPP_enz"/>
</dbReference>
<evidence type="ECO:0000259" key="7">
    <source>
        <dbReference type="Pfam" id="PF02776"/>
    </source>
</evidence>
<dbReference type="AlphaFoldDB" id="A0A853G558"/>
<dbReference type="Gene3D" id="3.40.50.1220">
    <property type="entry name" value="TPP-binding domain"/>
    <property type="match status" value="1"/>
</dbReference>
<keyword evidence="9" id="KW-1185">Reference proteome</keyword>
<dbReference type="PANTHER" id="PTHR18968">
    <property type="entry name" value="THIAMINE PYROPHOSPHATE ENZYMES"/>
    <property type="match status" value="1"/>
</dbReference>
<keyword evidence="3 4" id="KW-0786">Thiamine pyrophosphate</keyword>
<name>A0A853G558_9BURK</name>
<dbReference type="FunFam" id="3.40.50.970:FF:000007">
    <property type="entry name" value="Acetolactate synthase"/>
    <property type="match status" value="1"/>
</dbReference>
<dbReference type="SUPFAM" id="SSF52467">
    <property type="entry name" value="DHS-like NAD/FAD-binding domain"/>
    <property type="match status" value="1"/>
</dbReference>
<reference evidence="8 9" key="1">
    <citation type="submission" date="2020-07" db="EMBL/GenBank/DDBJ databases">
        <title>Taxonomic revisions and descriptions of new bacterial species based on genomic comparisons in the high-G+C-content subgroup of the family Alcaligenaceae.</title>
        <authorList>
            <person name="Szabo A."/>
            <person name="Felfoldi T."/>
        </authorList>
    </citation>
    <scope>NUCLEOTIDE SEQUENCE [LARGE SCALE GENOMIC DNA]</scope>
    <source>
        <strain evidence="8 9">LMG 24012</strain>
    </source>
</reference>
<dbReference type="GO" id="GO:0050660">
    <property type="term" value="F:flavin adenine dinucleotide binding"/>
    <property type="evidence" value="ECO:0007669"/>
    <property type="project" value="TreeGrafter"/>
</dbReference>
<comment type="similarity">
    <text evidence="2 4">Belongs to the TPP enzyme family.</text>
</comment>
<dbReference type="InterPro" id="IPR012000">
    <property type="entry name" value="Thiamin_PyroP_enz_cen_dom"/>
</dbReference>
<dbReference type="CDD" id="cd07035">
    <property type="entry name" value="TPP_PYR_POX_like"/>
    <property type="match status" value="1"/>
</dbReference>
<dbReference type="InterPro" id="IPR012001">
    <property type="entry name" value="Thiamin_PyroP_enz_TPP-bd_dom"/>
</dbReference>
<dbReference type="EMBL" id="JACCEM010000012">
    <property type="protein sequence ID" value="NYT51449.1"/>
    <property type="molecule type" value="Genomic_DNA"/>
</dbReference>
<dbReference type="Proteomes" id="UP000559809">
    <property type="component" value="Unassembled WGS sequence"/>
</dbReference>
<evidence type="ECO:0000256" key="1">
    <source>
        <dbReference type="ARBA" id="ARBA00001964"/>
    </source>
</evidence>
<dbReference type="InterPro" id="IPR011766">
    <property type="entry name" value="TPP_enzyme_TPP-bd"/>
</dbReference>
<dbReference type="GO" id="GO:0005948">
    <property type="term" value="C:acetolactate synthase complex"/>
    <property type="evidence" value="ECO:0007669"/>
    <property type="project" value="TreeGrafter"/>
</dbReference>
<evidence type="ECO:0000259" key="5">
    <source>
        <dbReference type="Pfam" id="PF00205"/>
    </source>
</evidence>
<dbReference type="GO" id="GO:0000287">
    <property type="term" value="F:magnesium ion binding"/>
    <property type="evidence" value="ECO:0007669"/>
    <property type="project" value="InterPro"/>
</dbReference>
<accession>A0A853G558</accession>
<feature type="domain" description="Thiamine pyrophosphate enzyme TPP-binding" evidence="6">
    <location>
        <begin position="397"/>
        <end position="542"/>
    </location>
</feature>
<evidence type="ECO:0000256" key="4">
    <source>
        <dbReference type="RuleBase" id="RU362132"/>
    </source>
</evidence>
<comment type="cofactor">
    <cofactor evidence="1">
        <name>thiamine diphosphate</name>
        <dbReference type="ChEBI" id="CHEBI:58937"/>
    </cofactor>
</comment>
<comment type="caution">
    <text evidence="8">The sequence shown here is derived from an EMBL/GenBank/DDBJ whole genome shotgun (WGS) entry which is preliminary data.</text>
</comment>
<dbReference type="InterPro" id="IPR029061">
    <property type="entry name" value="THDP-binding"/>
</dbReference>
<proteinExistence type="inferred from homology"/>
<evidence type="ECO:0000256" key="2">
    <source>
        <dbReference type="ARBA" id="ARBA00007812"/>
    </source>
</evidence>
<evidence type="ECO:0000313" key="9">
    <source>
        <dbReference type="Proteomes" id="UP000559809"/>
    </source>
</evidence>
<dbReference type="GO" id="GO:0009097">
    <property type="term" value="P:isoleucine biosynthetic process"/>
    <property type="evidence" value="ECO:0007669"/>
    <property type="project" value="TreeGrafter"/>
</dbReference>
<dbReference type="Pfam" id="PF02775">
    <property type="entry name" value="TPP_enzyme_C"/>
    <property type="match status" value="1"/>
</dbReference>
<protein>
    <submittedName>
        <fullName evidence="8">Thiamine pyrophosphate-binding protein</fullName>
    </submittedName>
</protein>
<evidence type="ECO:0000259" key="6">
    <source>
        <dbReference type="Pfam" id="PF02775"/>
    </source>
</evidence>
<dbReference type="RefSeq" id="WP_180158132.1">
    <property type="nucleotide sequence ID" value="NZ_JACCEM010000012.1"/>
</dbReference>
<dbReference type="PANTHER" id="PTHR18968:SF166">
    <property type="entry name" value="2-HYDROXYACYL-COA LYASE 2"/>
    <property type="match status" value="1"/>
</dbReference>
<dbReference type="Pfam" id="PF02776">
    <property type="entry name" value="TPP_enzyme_N"/>
    <property type="match status" value="1"/>
</dbReference>
<evidence type="ECO:0000256" key="3">
    <source>
        <dbReference type="ARBA" id="ARBA00023052"/>
    </source>
</evidence>
<dbReference type="GO" id="GO:0030976">
    <property type="term" value="F:thiamine pyrophosphate binding"/>
    <property type="evidence" value="ECO:0007669"/>
    <property type="project" value="InterPro"/>
</dbReference>